<evidence type="ECO:0000313" key="2">
    <source>
        <dbReference type="Proteomes" id="UP000005737"/>
    </source>
</evidence>
<dbReference type="AlphaFoldDB" id="H2CK70"/>
<dbReference type="Gene3D" id="2.160.20.10">
    <property type="entry name" value="Single-stranded right-handed beta-helix, Pectin lyase-like"/>
    <property type="match status" value="1"/>
</dbReference>
<dbReference type="EMBL" id="JH597773">
    <property type="protein sequence ID" value="EHQ07173.1"/>
    <property type="molecule type" value="Genomic_DNA"/>
</dbReference>
<sequence length="569" mass="59405">MRSNELMSIFHVMCHVKQRLSLFFMTACLPLFFLAACLPSLPSAPDGSIFGLFSEAGLTEDGETTAPPTTPPTDPPTAFPAPAILSFTPPSGALATTDAIRIRFNRTMDTGSCSTTGSIGTATATWSTTVYPNDTVTFTGAWVTGMERYFEVSGCATPDALAVGSQYRIWSVFNSGTLRYVRQGASALNDGLTASTPIPDLQTAIDALSGCAGACAILIHEGTYTASSPIQMKEKVSLFGSYESGFSARRTKDYDSIIERSGCVDPCITLFADNTVSSATIVEGLRVQGGAGSATSIAFDVSGCPTIQMNHIRGGGGFTQSIGLRLNGTCATSVELNIIRGGDSPDTATALLAGDTPMTVNGNYIYGGTDPAAIGTGIALSGTTTNKLIVNNMVYGGPVLKSVGMNLVGTGTLLKIYHNTIIAGNASTTTSIGVQVDSQLEVFSNHIEASGTNSFCVYEADYLPASSLKLERNNLWNCTVVLFDYDTASDLTSIAALTAAGYTLNYRLAPAFLNPAGNDFRFTDSSPCLLTQGGHPGPLYAEDGWGSSRPGADGFTSVGAYEHDGACVP</sequence>
<accession>H2CK70</accession>
<dbReference type="InterPro" id="IPR011050">
    <property type="entry name" value="Pectin_lyase_fold/virulence"/>
</dbReference>
<dbReference type="HOGENOM" id="CLU_478815_0_0_12"/>
<evidence type="ECO:0008006" key="3">
    <source>
        <dbReference type="Google" id="ProtNLM"/>
    </source>
</evidence>
<organism evidence="1 2">
    <name type="scientific">Leptonema illini DSM 21528</name>
    <dbReference type="NCBI Taxonomy" id="929563"/>
    <lineage>
        <taxon>Bacteria</taxon>
        <taxon>Pseudomonadati</taxon>
        <taxon>Spirochaetota</taxon>
        <taxon>Spirochaetia</taxon>
        <taxon>Leptospirales</taxon>
        <taxon>Leptospiraceae</taxon>
        <taxon>Leptonema</taxon>
    </lineage>
</organism>
<dbReference type="InterPro" id="IPR012334">
    <property type="entry name" value="Pectin_lyas_fold"/>
</dbReference>
<dbReference type="Proteomes" id="UP000005737">
    <property type="component" value="Unassembled WGS sequence"/>
</dbReference>
<name>H2CK70_9LEPT</name>
<keyword evidence="2" id="KW-1185">Reference proteome</keyword>
<dbReference type="STRING" id="183.GCA_002009735_03408"/>
<proteinExistence type="predicted"/>
<reference evidence="1 2" key="1">
    <citation type="submission" date="2011-10" db="EMBL/GenBank/DDBJ databases">
        <title>The Improved High-Quality Draft genome of Leptonema illini DSM 21528.</title>
        <authorList>
            <consortium name="US DOE Joint Genome Institute (JGI-PGF)"/>
            <person name="Lucas S."/>
            <person name="Copeland A."/>
            <person name="Lapidus A."/>
            <person name="Glavina del Rio T."/>
            <person name="Dalin E."/>
            <person name="Tice H."/>
            <person name="Bruce D."/>
            <person name="Goodwin L."/>
            <person name="Pitluck S."/>
            <person name="Peters L."/>
            <person name="Mikhailova N."/>
            <person name="Held B."/>
            <person name="Kyrpides N."/>
            <person name="Mavromatis K."/>
            <person name="Ivanova N."/>
            <person name="Markowitz V."/>
            <person name="Cheng J.-F."/>
            <person name="Hugenholtz P."/>
            <person name="Woyke T."/>
            <person name="Wu D."/>
            <person name="Gronow S."/>
            <person name="Wellnitz S."/>
            <person name="Brambilla E.-M."/>
            <person name="Klenk H.-P."/>
            <person name="Eisen J.A."/>
        </authorList>
    </citation>
    <scope>NUCLEOTIDE SEQUENCE [LARGE SCALE GENOMIC DNA]</scope>
    <source>
        <strain evidence="1 2">DSM 21528</strain>
    </source>
</reference>
<dbReference type="SUPFAM" id="SSF51126">
    <property type="entry name" value="Pectin lyase-like"/>
    <property type="match status" value="1"/>
</dbReference>
<gene>
    <name evidence="1" type="ORF">Lepil_2498</name>
</gene>
<protein>
    <recommendedName>
        <fullName evidence="3">SbsA Ig-like domain-containing protein</fullName>
    </recommendedName>
</protein>
<evidence type="ECO:0000313" key="1">
    <source>
        <dbReference type="EMBL" id="EHQ07173.1"/>
    </source>
</evidence>